<gene>
    <name evidence="1" type="ORF">M011DRAFT_338513</name>
</gene>
<keyword evidence="2" id="KW-1185">Reference proteome</keyword>
<organism evidence="1 2">
    <name type="scientific">Sporormia fimetaria CBS 119925</name>
    <dbReference type="NCBI Taxonomy" id="1340428"/>
    <lineage>
        <taxon>Eukaryota</taxon>
        <taxon>Fungi</taxon>
        <taxon>Dikarya</taxon>
        <taxon>Ascomycota</taxon>
        <taxon>Pezizomycotina</taxon>
        <taxon>Dothideomycetes</taxon>
        <taxon>Pleosporomycetidae</taxon>
        <taxon>Pleosporales</taxon>
        <taxon>Sporormiaceae</taxon>
        <taxon>Sporormia</taxon>
    </lineage>
</organism>
<protein>
    <submittedName>
        <fullName evidence="1">Uncharacterized protein</fullName>
    </submittedName>
</protein>
<evidence type="ECO:0000313" key="1">
    <source>
        <dbReference type="EMBL" id="KAF2748815.1"/>
    </source>
</evidence>
<dbReference type="AlphaFoldDB" id="A0A6A6VE28"/>
<evidence type="ECO:0000313" key="2">
    <source>
        <dbReference type="Proteomes" id="UP000799440"/>
    </source>
</evidence>
<name>A0A6A6VE28_9PLEO</name>
<proteinExistence type="predicted"/>
<dbReference type="EMBL" id="MU006568">
    <property type="protein sequence ID" value="KAF2748815.1"/>
    <property type="molecule type" value="Genomic_DNA"/>
</dbReference>
<dbReference type="Proteomes" id="UP000799440">
    <property type="component" value="Unassembled WGS sequence"/>
</dbReference>
<accession>A0A6A6VE28</accession>
<sequence>MYRASLLHKTKQRLSCRLGSPPAPYKPRPKCVNNPCLCLMPSLAMREPVTSSAIHHFEDCIVCYCTQTGYRSCSLGCVRHTVLFESVSCKGGVGAGMILNRWMVVFDQGNAANRPRGIRGTCRSQPVTLDSFLDWEPGFQVGAVLSICVSYRCNINPCSQKQGANHPFLQILAASLDPPGFSCHVRIIVARRTPSIIPEASSGIVSAWR</sequence>
<reference evidence="1" key="1">
    <citation type="journal article" date="2020" name="Stud. Mycol.">
        <title>101 Dothideomycetes genomes: a test case for predicting lifestyles and emergence of pathogens.</title>
        <authorList>
            <person name="Haridas S."/>
            <person name="Albert R."/>
            <person name="Binder M."/>
            <person name="Bloem J."/>
            <person name="Labutti K."/>
            <person name="Salamov A."/>
            <person name="Andreopoulos B."/>
            <person name="Baker S."/>
            <person name="Barry K."/>
            <person name="Bills G."/>
            <person name="Bluhm B."/>
            <person name="Cannon C."/>
            <person name="Castanera R."/>
            <person name="Culley D."/>
            <person name="Daum C."/>
            <person name="Ezra D."/>
            <person name="Gonzalez J."/>
            <person name="Henrissat B."/>
            <person name="Kuo A."/>
            <person name="Liang C."/>
            <person name="Lipzen A."/>
            <person name="Lutzoni F."/>
            <person name="Magnuson J."/>
            <person name="Mondo S."/>
            <person name="Nolan M."/>
            <person name="Ohm R."/>
            <person name="Pangilinan J."/>
            <person name="Park H.-J."/>
            <person name="Ramirez L."/>
            <person name="Alfaro M."/>
            <person name="Sun H."/>
            <person name="Tritt A."/>
            <person name="Yoshinaga Y."/>
            <person name="Zwiers L.-H."/>
            <person name="Turgeon B."/>
            <person name="Goodwin S."/>
            <person name="Spatafora J."/>
            <person name="Crous P."/>
            <person name="Grigoriev I."/>
        </authorList>
    </citation>
    <scope>NUCLEOTIDE SEQUENCE</scope>
    <source>
        <strain evidence="1">CBS 119925</strain>
    </source>
</reference>